<keyword evidence="2" id="KW-1185">Reference proteome</keyword>
<reference evidence="1 2" key="1">
    <citation type="journal article" date="2018" name="Front. Plant Sci.">
        <title>Red Clover (Trifolium pratense) and Zigzag Clover (T. medium) - A Picture of Genomic Similarities and Differences.</title>
        <authorList>
            <person name="Dluhosova J."/>
            <person name="Istvanek J."/>
            <person name="Nedelnik J."/>
            <person name="Repkova J."/>
        </authorList>
    </citation>
    <scope>NUCLEOTIDE SEQUENCE [LARGE SCALE GENOMIC DNA]</scope>
    <source>
        <strain evidence="2">cv. 10/8</strain>
        <tissue evidence="1">Leaf</tissue>
    </source>
</reference>
<organism evidence="1 2">
    <name type="scientific">Trifolium medium</name>
    <dbReference type="NCBI Taxonomy" id="97028"/>
    <lineage>
        <taxon>Eukaryota</taxon>
        <taxon>Viridiplantae</taxon>
        <taxon>Streptophyta</taxon>
        <taxon>Embryophyta</taxon>
        <taxon>Tracheophyta</taxon>
        <taxon>Spermatophyta</taxon>
        <taxon>Magnoliopsida</taxon>
        <taxon>eudicotyledons</taxon>
        <taxon>Gunneridae</taxon>
        <taxon>Pentapetalae</taxon>
        <taxon>rosids</taxon>
        <taxon>fabids</taxon>
        <taxon>Fabales</taxon>
        <taxon>Fabaceae</taxon>
        <taxon>Papilionoideae</taxon>
        <taxon>50 kb inversion clade</taxon>
        <taxon>NPAAA clade</taxon>
        <taxon>Hologalegina</taxon>
        <taxon>IRL clade</taxon>
        <taxon>Trifolieae</taxon>
        <taxon>Trifolium</taxon>
    </lineage>
</organism>
<dbReference type="Proteomes" id="UP000265520">
    <property type="component" value="Unassembled WGS sequence"/>
</dbReference>
<proteinExistence type="predicted"/>
<feature type="non-terminal residue" evidence="1">
    <location>
        <position position="19"/>
    </location>
</feature>
<evidence type="ECO:0000313" key="1">
    <source>
        <dbReference type="EMBL" id="MCI81123.1"/>
    </source>
</evidence>
<evidence type="ECO:0000313" key="2">
    <source>
        <dbReference type="Proteomes" id="UP000265520"/>
    </source>
</evidence>
<sequence length="19" mass="1872">MLTSASGAPLASGVPLPFR</sequence>
<comment type="caution">
    <text evidence="1">The sequence shown here is derived from an EMBL/GenBank/DDBJ whole genome shotgun (WGS) entry which is preliminary data.</text>
</comment>
<dbReference type="EMBL" id="LXQA011011374">
    <property type="protein sequence ID" value="MCI81123.1"/>
    <property type="molecule type" value="Genomic_DNA"/>
</dbReference>
<name>A0A392V110_9FABA</name>
<dbReference type="AlphaFoldDB" id="A0A392V110"/>
<protein>
    <submittedName>
        <fullName evidence="1">Uncharacterized protein</fullName>
    </submittedName>
</protein>
<accession>A0A392V110</accession>